<dbReference type="KEGG" id="tfr:BR63_12595"/>
<dbReference type="Pfam" id="PF07136">
    <property type="entry name" value="DUF1385"/>
    <property type="match status" value="1"/>
</dbReference>
<dbReference type="OrthoDB" id="9784805at2"/>
<name>A0A7G6E8L6_THEFR</name>
<dbReference type="AlphaFoldDB" id="A0A7G6E8L6"/>
<keyword evidence="1" id="KW-0472">Membrane</keyword>
<evidence type="ECO:0000313" key="3">
    <source>
        <dbReference type="Proteomes" id="UP000515847"/>
    </source>
</evidence>
<gene>
    <name evidence="2" type="ORF">BR63_12595</name>
</gene>
<dbReference type="InterPro" id="IPR010787">
    <property type="entry name" value="DUF1385"/>
</dbReference>
<organism evidence="2 3">
    <name type="scientific">Thermanaerosceptrum fracticalcis</name>
    <dbReference type="NCBI Taxonomy" id="1712410"/>
    <lineage>
        <taxon>Bacteria</taxon>
        <taxon>Bacillati</taxon>
        <taxon>Bacillota</taxon>
        <taxon>Clostridia</taxon>
        <taxon>Eubacteriales</taxon>
        <taxon>Peptococcaceae</taxon>
        <taxon>Thermanaerosceptrum</taxon>
    </lineage>
</organism>
<proteinExistence type="predicted"/>
<reference evidence="2 3" key="1">
    <citation type="journal article" date="2019" name="Front. Microbiol.">
        <title>Thermoanaerosceptrum fracticalcis gen. nov. sp. nov., a Novel Fumarate-Fermenting Microorganism From a Deep Fractured Carbonate Aquifer of the US Great Basin.</title>
        <authorList>
            <person name="Hamilton-Brehm S.D."/>
            <person name="Stewart L.E."/>
            <person name="Zavarin M."/>
            <person name="Caldwell M."/>
            <person name="Lawson P.A."/>
            <person name="Onstott T.C."/>
            <person name="Grzymski J."/>
            <person name="Neveux I."/>
            <person name="Lollar B.S."/>
            <person name="Russell C.E."/>
            <person name="Moser D.P."/>
        </authorList>
    </citation>
    <scope>NUCLEOTIDE SEQUENCE [LARGE SCALE GENOMIC DNA]</scope>
    <source>
        <strain evidence="2 3">DRI-13</strain>
    </source>
</reference>
<dbReference type="PANTHER" id="PTHR42867:SF1">
    <property type="entry name" value="MEMBRANE PROTEIN-RELATED"/>
    <property type="match status" value="1"/>
</dbReference>
<sequence length="281" mass="31406">MMRGRKNLAIAVRRAPNDIVLETQMISSIAERYPFLKWPVLRGFIALVEAMVIGVRALTYSANQVVEGEGQGESIGPWEMAFTVAFSLGMGIGLFFLLPAGLAHLLERYATNAAWQNLIEGIFRITIFLAYVVGISFLKDIQRVFQYHGAEHKVIHTYEAGEALTVENARKFSTLHPRCGTSFLLVVMVISILVFSLLGKTTIWIRLLSRIVLLPVVAGLSYEFIKAAGRHQNNPVMHILSLPGMWLQKLTTREPDDEQLEVAIRALNKVLETEEGVESIN</sequence>
<protein>
    <submittedName>
        <fullName evidence="2">DUF1385 domain-containing protein</fullName>
    </submittedName>
</protein>
<dbReference type="EMBL" id="CP045798">
    <property type="protein sequence ID" value="QNB48420.1"/>
    <property type="molecule type" value="Genomic_DNA"/>
</dbReference>
<accession>A0A7G6E8L6</accession>
<feature type="transmembrane region" description="Helical" evidence="1">
    <location>
        <begin position="179"/>
        <end position="198"/>
    </location>
</feature>
<keyword evidence="3" id="KW-1185">Reference proteome</keyword>
<evidence type="ECO:0000313" key="2">
    <source>
        <dbReference type="EMBL" id="QNB48420.1"/>
    </source>
</evidence>
<dbReference type="PANTHER" id="PTHR42867">
    <property type="entry name" value="MEMBRANE PROTEIN-RELATED"/>
    <property type="match status" value="1"/>
</dbReference>
<feature type="transmembrane region" description="Helical" evidence="1">
    <location>
        <begin position="80"/>
        <end position="101"/>
    </location>
</feature>
<keyword evidence="1" id="KW-1133">Transmembrane helix</keyword>
<keyword evidence="1" id="KW-0812">Transmembrane</keyword>
<dbReference type="Proteomes" id="UP000515847">
    <property type="component" value="Chromosome"/>
</dbReference>
<feature type="transmembrane region" description="Helical" evidence="1">
    <location>
        <begin position="121"/>
        <end position="138"/>
    </location>
</feature>
<evidence type="ECO:0000256" key="1">
    <source>
        <dbReference type="SAM" id="Phobius"/>
    </source>
</evidence>